<proteinExistence type="predicted"/>
<dbReference type="InterPro" id="IPR018170">
    <property type="entry name" value="Aldo/ket_reductase_CS"/>
</dbReference>
<keyword evidence="3" id="KW-1185">Reference proteome</keyword>
<dbReference type="PROSITE" id="PS00062">
    <property type="entry name" value="ALDOKETO_REDUCTASE_2"/>
    <property type="match status" value="1"/>
</dbReference>
<dbReference type="SUPFAM" id="SSF51430">
    <property type="entry name" value="NAD(P)-linked oxidoreductase"/>
    <property type="match status" value="1"/>
</dbReference>
<dbReference type="PROSITE" id="PS00063">
    <property type="entry name" value="ALDOKETO_REDUCTASE_3"/>
    <property type="match status" value="1"/>
</dbReference>
<gene>
    <name evidence="2" type="ORF">A4U43_C03F12570</name>
</gene>
<dbReference type="GO" id="GO:0016491">
    <property type="term" value="F:oxidoreductase activity"/>
    <property type="evidence" value="ECO:0007669"/>
    <property type="project" value="InterPro"/>
</dbReference>
<accession>A0A5P1FCA8</accession>
<evidence type="ECO:0000313" key="2">
    <source>
        <dbReference type="EMBL" id="ONK75027.1"/>
    </source>
</evidence>
<name>A0A5P1FCA8_ASPOF</name>
<dbReference type="InterPro" id="IPR036812">
    <property type="entry name" value="NAD(P)_OxRdtase_dom_sf"/>
</dbReference>
<organism evidence="2 3">
    <name type="scientific">Asparagus officinalis</name>
    <name type="common">Garden asparagus</name>
    <dbReference type="NCBI Taxonomy" id="4686"/>
    <lineage>
        <taxon>Eukaryota</taxon>
        <taxon>Viridiplantae</taxon>
        <taxon>Streptophyta</taxon>
        <taxon>Embryophyta</taxon>
        <taxon>Tracheophyta</taxon>
        <taxon>Spermatophyta</taxon>
        <taxon>Magnoliopsida</taxon>
        <taxon>Liliopsida</taxon>
        <taxon>Asparagales</taxon>
        <taxon>Asparagaceae</taxon>
        <taxon>Asparagoideae</taxon>
        <taxon>Asparagus</taxon>
    </lineage>
</organism>
<reference evidence="3" key="1">
    <citation type="journal article" date="2017" name="Nat. Commun.">
        <title>The asparagus genome sheds light on the origin and evolution of a young Y chromosome.</title>
        <authorList>
            <person name="Harkess A."/>
            <person name="Zhou J."/>
            <person name="Xu C."/>
            <person name="Bowers J.E."/>
            <person name="Van der Hulst R."/>
            <person name="Ayyampalayam S."/>
            <person name="Mercati F."/>
            <person name="Riccardi P."/>
            <person name="McKain M.R."/>
            <person name="Kakrana A."/>
            <person name="Tang H."/>
            <person name="Ray J."/>
            <person name="Groenendijk J."/>
            <person name="Arikit S."/>
            <person name="Mathioni S.M."/>
            <person name="Nakano M."/>
            <person name="Shan H."/>
            <person name="Telgmann-Rauber A."/>
            <person name="Kanno A."/>
            <person name="Yue Z."/>
            <person name="Chen H."/>
            <person name="Li W."/>
            <person name="Chen Y."/>
            <person name="Xu X."/>
            <person name="Zhang Y."/>
            <person name="Luo S."/>
            <person name="Chen H."/>
            <person name="Gao J."/>
            <person name="Mao Z."/>
            <person name="Pires J.C."/>
            <person name="Luo M."/>
            <person name="Kudrna D."/>
            <person name="Wing R.A."/>
            <person name="Meyers B.C."/>
            <person name="Yi K."/>
            <person name="Kong H."/>
            <person name="Lavrijsen P."/>
            <person name="Sunseri F."/>
            <person name="Falavigna A."/>
            <person name="Ye Y."/>
            <person name="Leebens-Mack J.H."/>
            <person name="Chen G."/>
        </authorList>
    </citation>
    <scope>NUCLEOTIDE SEQUENCE [LARGE SCALE GENOMIC DNA]</scope>
    <source>
        <strain evidence="3">cv. DH0086</strain>
    </source>
</reference>
<dbReference type="EMBL" id="CM007383">
    <property type="protein sequence ID" value="ONK75027.1"/>
    <property type="molecule type" value="Genomic_DNA"/>
</dbReference>
<dbReference type="Gramene" id="ONK75027">
    <property type="protein sequence ID" value="ONK75027"/>
    <property type="gene ID" value="A4U43_C03F12570"/>
</dbReference>
<dbReference type="Gene3D" id="3.20.20.100">
    <property type="entry name" value="NADP-dependent oxidoreductase domain"/>
    <property type="match status" value="1"/>
</dbReference>
<dbReference type="Proteomes" id="UP000243459">
    <property type="component" value="Chromosome 3"/>
</dbReference>
<protein>
    <recommendedName>
        <fullName evidence="1">NADP-dependent oxidoreductase domain-containing protein</fullName>
    </recommendedName>
</protein>
<dbReference type="InterPro" id="IPR023210">
    <property type="entry name" value="NADP_OxRdtase_dom"/>
</dbReference>
<evidence type="ECO:0000313" key="3">
    <source>
        <dbReference type="Proteomes" id="UP000243459"/>
    </source>
</evidence>
<dbReference type="PRINTS" id="PR00069">
    <property type="entry name" value="ALDKETRDTASE"/>
</dbReference>
<dbReference type="OMA" id="IHWPASI"/>
<evidence type="ECO:0000259" key="1">
    <source>
        <dbReference type="Pfam" id="PF00248"/>
    </source>
</evidence>
<dbReference type="AlphaFoldDB" id="A0A5P1FCA8"/>
<dbReference type="PANTHER" id="PTHR11732">
    <property type="entry name" value="ALDO/KETO REDUCTASE"/>
    <property type="match status" value="1"/>
</dbReference>
<sequence>MEYVDLYLIHFPARLKGEKRFVFNGDDVIPLDMKGTWEAMEECNRLGLAKAIGVSNFSCKKLEQLLVHAKILPAVNQVEMHPLWKQTQLREFCSEKGIHISAYSPLGGVGVIWGTPAVLANQEIKSIAESKGKSAAQVCLRWAFQNGVSFLPKSFNKERLKENSEIFDWELSGEDMKRLNLLPQKRVALAEAYVSPNGVFKSCDELWDGEL</sequence>
<feature type="domain" description="NADP-dependent oxidoreductase" evidence="1">
    <location>
        <begin position="2"/>
        <end position="180"/>
    </location>
</feature>
<dbReference type="InterPro" id="IPR020471">
    <property type="entry name" value="AKR"/>
</dbReference>
<dbReference type="Pfam" id="PF00248">
    <property type="entry name" value="Aldo_ket_red"/>
    <property type="match status" value="1"/>
</dbReference>